<name>A0A2U2PMV0_9SPHI</name>
<keyword evidence="4" id="KW-0804">Transcription</keyword>
<evidence type="ECO:0000256" key="3">
    <source>
        <dbReference type="ARBA" id="ARBA00023082"/>
    </source>
</evidence>
<dbReference type="NCBIfam" id="TIGR02985">
    <property type="entry name" value="Sig70_bacteroi1"/>
    <property type="match status" value="1"/>
</dbReference>
<sequence>MKDFNEGLEDLQLRISKGDQRAFEIVYLRYYRKLVVFSKNFLKSREHAEEVVEDVFVKLWSKREEIIYIQNLNVYLYSATKNKSLNALSSNAARFVTEALDIADHDSIAEGSTPHDLLVTSEVMQSVQRAMDLLPERCRIIFQLAREDGLRYKEIAQILNISVNTIDAQMAIAVKRLCASLGVEKDRKAPVVQVK</sequence>
<dbReference type="Gene3D" id="1.10.10.10">
    <property type="entry name" value="Winged helix-like DNA-binding domain superfamily/Winged helix DNA-binding domain"/>
    <property type="match status" value="1"/>
</dbReference>
<comment type="caution">
    <text evidence="7">The sequence shown here is derived from an EMBL/GenBank/DDBJ whole genome shotgun (WGS) entry which is preliminary data.</text>
</comment>
<dbReference type="GO" id="GO:0016987">
    <property type="term" value="F:sigma factor activity"/>
    <property type="evidence" value="ECO:0007669"/>
    <property type="project" value="UniProtKB-KW"/>
</dbReference>
<evidence type="ECO:0000256" key="1">
    <source>
        <dbReference type="ARBA" id="ARBA00010641"/>
    </source>
</evidence>
<evidence type="ECO:0000259" key="5">
    <source>
        <dbReference type="Pfam" id="PF04542"/>
    </source>
</evidence>
<dbReference type="Gene3D" id="1.10.1740.10">
    <property type="match status" value="1"/>
</dbReference>
<dbReference type="InterPro" id="IPR013249">
    <property type="entry name" value="RNA_pol_sigma70_r4_t2"/>
</dbReference>
<evidence type="ECO:0000313" key="8">
    <source>
        <dbReference type="Proteomes" id="UP000245647"/>
    </source>
</evidence>
<evidence type="ECO:0000256" key="4">
    <source>
        <dbReference type="ARBA" id="ARBA00023163"/>
    </source>
</evidence>
<comment type="similarity">
    <text evidence="1">Belongs to the sigma-70 factor family. ECF subfamily.</text>
</comment>
<dbReference type="Pfam" id="PF08281">
    <property type="entry name" value="Sigma70_r4_2"/>
    <property type="match status" value="1"/>
</dbReference>
<dbReference type="RefSeq" id="WP_109414151.1">
    <property type="nucleotide sequence ID" value="NZ_QEAS01000001.1"/>
</dbReference>
<dbReference type="CDD" id="cd06171">
    <property type="entry name" value="Sigma70_r4"/>
    <property type="match status" value="1"/>
</dbReference>
<keyword evidence="8" id="KW-1185">Reference proteome</keyword>
<dbReference type="InterPro" id="IPR036388">
    <property type="entry name" value="WH-like_DNA-bd_sf"/>
</dbReference>
<dbReference type="InterPro" id="IPR007627">
    <property type="entry name" value="RNA_pol_sigma70_r2"/>
</dbReference>
<evidence type="ECO:0000256" key="2">
    <source>
        <dbReference type="ARBA" id="ARBA00023015"/>
    </source>
</evidence>
<keyword evidence="2" id="KW-0805">Transcription regulation</keyword>
<feature type="domain" description="RNA polymerase sigma-70 region 2" evidence="5">
    <location>
        <begin position="27"/>
        <end position="92"/>
    </location>
</feature>
<dbReference type="InterPro" id="IPR014327">
    <property type="entry name" value="RNA_pol_sigma70_bacteroid"/>
</dbReference>
<dbReference type="PANTHER" id="PTHR43133">
    <property type="entry name" value="RNA POLYMERASE ECF-TYPE SIGMA FACTO"/>
    <property type="match status" value="1"/>
</dbReference>
<dbReference type="GO" id="GO:0006352">
    <property type="term" value="P:DNA-templated transcription initiation"/>
    <property type="evidence" value="ECO:0007669"/>
    <property type="project" value="InterPro"/>
</dbReference>
<dbReference type="SUPFAM" id="SSF88946">
    <property type="entry name" value="Sigma2 domain of RNA polymerase sigma factors"/>
    <property type="match status" value="1"/>
</dbReference>
<dbReference type="Proteomes" id="UP000245647">
    <property type="component" value="Unassembled WGS sequence"/>
</dbReference>
<dbReference type="InterPro" id="IPR013324">
    <property type="entry name" value="RNA_pol_sigma_r3/r4-like"/>
</dbReference>
<accession>A0A2U2PMV0</accession>
<organism evidence="7 8">
    <name type="scientific">Pararcticibacter amylolyticus</name>
    <dbReference type="NCBI Taxonomy" id="2173175"/>
    <lineage>
        <taxon>Bacteria</taxon>
        <taxon>Pseudomonadati</taxon>
        <taxon>Bacteroidota</taxon>
        <taxon>Sphingobacteriia</taxon>
        <taxon>Sphingobacteriales</taxon>
        <taxon>Sphingobacteriaceae</taxon>
        <taxon>Pararcticibacter</taxon>
    </lineage>
</organism>
<dbReference type="PANTHER" id="PTHR43133:SF46">
    <property type="entry name" value="RNA POLYMERASE SIGMA-70 FACTOR ECF SUBFAMILY"/>
    <property type="match status" value="1"/>
</dbReference>
<feature type="domain" description="RNA polymerase sigma factor 70 region 4 type 2" evidence="6">
    <location>
        <begin position="125"/>
        <end position="177"/>
    </location>
</feature>
<reference evidence="7 8" key="1">
    <citation type="submission" date="2018-04" db="EMBL/GenBank/DDBJ databases">
        <title>Pedobacter chongqingensis sp. nov., isolated from a rottenly hemp rope.</title>
        <authorList>
            <person name="Cai Y."/>
        </authorList>
    </citation>
    <scope>NUCLEOTIDE SEQUENCE [LARGE SCALE GENOMIC DNA]</scope>
    <source>
        <strain evidence="7 8">FJ4-8</strain>
    </source>
</reference>
<keyword evidence="3" id="KW-0731">Sigma factor</keyword>
<dbReference type="NCBIfam" id="TIGR02937">
    <property type="entry name" value="sigma70-ECF"/>
    <property type="match status" value="1"/>
</dbReference>
<gene>
    <name evidence="7" type="ORF">DDR33_00020</name>
</gene>
<dbReference type="EMBL" id="QEAS01000001">
    <property type="protein sequence ID" value="PWG82733.1"/>
    <property type="molecule type" value="Genomic_DNA"/>
</dbReference>
<evidence type="ECO:0000313" key="7">
    <source>
        <dbReference type="EMBL" id="PWG82733.1"/>
    </source>
</evidence>
<evidence type="ECO:0000259" key="6">
    <source>
        <dbReference type="Pfam" id="PF08281"/>
    </source>
</evidence>
<dbReference type="Pfam" id="PF04542">
    <property type="entry name" value="Sigma70_r2"/>
    <property type="match status" value="1"/>
</dbReference>
<dbReference type="SUPFAM" id="SSF88659">
    <property type="entry name" value="Sigma3 and sigma4 domains of RNA polymerase sigma factors"/>
    <property type="match status" value="1"/>
</dbReference>
<dbReference type="AlphaFoldDB" id="A0A2U2PMV0"/>
<dbReference type="InterPro" id="IPR039425">
    <property type="entry name" value="RNA_pol_sigma-70-like"/>
</dbReference>
<protein>
    <submittedName>
        <fullName evidence="7">RNA polymerase sigma-70 factor</fullName>
    </submittedName>
</protein>
<dbReference type="InterPro" id="IPR014284">
    <property type="entry name" value="RNA_pol_sigma-70_dom"/>
</dbReference>
<proteinExistence type="inferred from homology"/>
<dbReference type="OrthoDB" id="659361at2"/>
<dbReference type="InterPro" id="IPR013325">
    <property type="entry name" value="RNA_pol_sigma_r2"/>
</dbReference>
<dbReference type="GO" id="GO:0003677">
    <property type="term" value="F:DNA binding"/>
    <property type="evidence" value="ECO:0007669"/>
    <property type="project" value="InterPro"/>
</dbReference>